<organism evidence="1 2">
    <name type="scientific">Arabis nemorensis</name>
    <dbReference type="NCBI Taxonomy" id="586526"/>
    <lineage>
        <taxon>Eukaryota</taxon>
        <taxon>Viridiplantae</taxon>
        <taxon>Streptophyta</taxon>
        <taxon>Embryophyta</taxon>
        <taxon>Tracheophyta</taxon>
        <taxon>Spermatophyta</taxon>
        <taxon>Magnoliopsida</taxon>
        <taxon>eudicotyledons</taxon>
        <taxon>Gunneridae</taxon>
        <taxon>Pentapetalae</taxon>
        <taxon>rosids</taxon>
        <taxon>malvids</taxon>
        <taxon>Brassicales</taxon>
        <taxon>Brassicaceae</taxon>
        <taxon>Arabideae</taxon>
        <taxon>Arabis</taxon>
    </lineage>
</organism>
<evidence type="ECO:0000313" key="2">
    <source>
        <dbReference type="Proteomes" id="UP000489600"/>
    </source>
</evidence>
<keyword evidence="2" id="KW-1185">Reference proteome</keyword>
<sequence>MTIDMHPHGDTRPYHKKKVVNISNYLGSHTAHASFPHGYHGNFFHQNSAHNEICGSTMDHPYVTLYGGPALYMNIDAVMEGEEDVDEMDKAYAEN</sequence>
<accession>A0A565BQN5</accession>
<protein>
    <submittedName>
        <fullName evidence="1">Uncharacterized protein</fullName>
    </submittedName>
</protein>
<reference evidence="1" key="1">
    <citation type="submission" date="2019-07" db="EMBL/GenBank/DDBJ databases">
        <authorList>
            <person name="Dittberner H."/>
        </authorList>
    </citation>
    <scope>NUCLEOTIDE SEQUENCE [LARGE SCALE GENOMIC DNA]</scope>
</reference>
<comment type="caution">
    <text evidence="1">The sequence shown here is derived from an EMBL/GenBank/DDBJ whole genome shotgun (WGS) entry which is preliminary data.</text>
</comment>
<proteinExistence type="predicted"/>
<gene>
    <name evidence="1" type="ORF">ANE_LOCUS14134</name>
</gene>
<dbReference type="AlphaFoldDB" id="A0A565BQN5"/>
<name>A0A565BQN5_9BRAS</name>
<dbReference type="Proteomes" id="UP000489600">
    <property type="component" value="Unassembled WGS sequence"/>
</dbReference>
<dbReference type="EMBL" id="CABITT030000004">
    <property type="protein sequence ID" value="VVB03690.1"/>
    <property type="molecule type" value="Genomic_DNA"/>
</dbReference>
<evidence type="ECO:0000313" key="1">
    <source>
        <dbReference type="EMBL" id="VVB03690.1"/>
    </source>
</evidence>